<name>A0ABW0S0K2_9BURK</name>
<organism evidence="2 3">
    <name type="scientific">Massilia aerilata</name>
    <dbReference type="NCBI Taxonomy" id="453817"/>
    <lineage>
        <taxon>Bacteria</taxon>
        <taxon>Pseudomonadati</taxon>
        <taxon>Pseudomonadota</taxon>
        <taxon>Betaproteobacteria</taxon>
        <taxon>Burkholderiales</taxon>
        <taxon>Oxalobacteraceae</taxon>
        <taxon>Telluria group</taxon>
        <taxon>Massilia</taxon>
    </lineage>
</organism>
<feature type="domain" description="HDOD" evidence="1">
    <location>
        <begin position="189"/>
        <end position="380"/>
    </location>
</feature>
<dbReference type="PROSITE" id="PS51833">
    <property type="entry name" value="HDOD"/>
    <property type="match status" value="1"/>
</dbReference>
<dbReference type="Pfam" id="PF08668">
    <property type="entry name" value="HDOD"/>
    <property type="match status" value="1"/>
</dbReference>
<dbReference type="PANTHER" id="PTHR33525:SF4">
    <property type="entry name" value="CYCLIC DI-GMP PHOSPHODIESTERASE CDGJ"/>
    <property type="match status" value="1"/>
</dbReference>
<dbReference type="Proteomes" id="UP001596086">
    <property type="component" value="Unassembled WGS sequence"/>
</dbReference>
<dbReference type="PANTHER" id="PTHR33525">
    <property type="match status" value="1"/>
</dbReference>
<comment type="caution">
    <text evidence="2">The sequence shown here is derived from an EMBL/GenBank/DDBJ whole genome shotgun (WGS) entry which is preliminary data.</text>
</comment>
<accession>A0ABW0S0K2</accession>
<dbReference type="InterPro" id="IPR013976">
    <property type="entry name" value="HDOD"/>
</dbReference>
<sequence length="394" mass="42685">MPAVPFPLVDIRSVANAQNEWVALLLRAAEGSFDDATLQAMFGAPDLLAAVAPLDCILLLDSPALLTPPVLKLLPPNRVVLAVDARSLAEEGVAKRLAGLQLDGYRVLLDGPLPEGTAPPLALRSVSRLVGGDAFPPPPASLPALFGPHLARGVDTLASLRACANAGFSWFSGGYALDEAEADAEDPQQHDDGTTRRRLMTMLALLSRDADSHELETQLKQDPALSYHLLKLVNSAAFSSGLQITSFGQAISRIGRRQLQRWLQLLLYARHDPDGPPNLLLPVAARRGAVLEELCKRDGGDRDEQDLAFMTGVFSLLDRLFRTPMAALLRDLNLPPDVEAALLAREGRLGQRLRLCEISRPARAVLDGAGVDSLSWWQAQLRAYHWAIQVARNV</sequence>
<evidence type="ECO:0000313" key="2">
    <source>
        <dbReference type="EMBL" id="MFC5550511.1"/>
    </source>
</evidence>
<keyword evidence="3" id="KW-1185">Reference proteome</keyword>
<protein>
    <submittedName>
        <fullName evidence="2">HDOD domain-containing protein</fullName>
    </submittedName>
</protein>
<proteinExistence type="predicted"/>
<dbReference type="SUPFAM" id="SSF109604">
    <property type="entry name" value="HD-domain/PDEase-like"/>
    <property type="match status" value="1"/>
</dbReference>
<dbReference type="EMBL" id="JBHSMZ010000015">
    <property type="protein sequence ID" value="MFC5550511.1"/>
    <property type="molecule type" value="Genomic_DNA"/>
</dbReference>
<reference evidence="3" key="1">
    <citation type="journal article" date="2019" name="Int. J. Syst. Evol. Microbiol.">
        <title>The Global Catalogue of Microorganisms (GCM) 10K type strain sequencing project: providing services to taxonomists for standard genome sequencing and annotation.</title>
        <authorList>
            <consortium name="The Broad Institute Genomics Platform"/>
            <consortium name="The Broad Institute Genome Sequencing Center for Infectious Disease"/>
            <person name="Wu L."/>
            <person name="Ma J."/>
        </authorList>
    </citation>
    <scope>NUCLEOTIDE SEQUENCE [LARGE SCALE GENOMIC DNA]</scope>
    <source>
        <strain evidence="3">CGMCC 4.5798</strain>
    </source>
</reference>
<gene>
    <name evidence="2" type="ORF">ACFPO9_18495</name>
</gene>
<dbReference type="InterPro" id="IPR052340">
    <property type="entry name" value="RNase_Y/CdgJ"/>
</dbReference>
<dbReference type="RefSeq" id="WP_379773207.1">
    <property type="nucleotide sequence ID" value="NZ_JBHSMZ010000015.1"/>
</dbReference>
<evidence type="ECO:0000259" key="1">
    <source>
        <dbReference type="PROSITE" id="PS51833"/>
    </source>
</evidence>
<evidence type="ECO:0000313" key="3">
    <source>
        <dbReference type="Proteomes" id="UP001596086"/>
    </source>
</evidence>
<dbReference type="Gene3D" id="1.10.3210.10">
    <property type="entry name" value="Hypothetical protein af1432"/>
    <property type="match status" value="1"/>
</dbReference>